<protein>
    <submittedName>
        <fullName evidence="2">Uncharacterized protein</fullName>
    </submittedName>
</protein>
<feature type="transmembrane region" description="Helical" evidence="1">
    <location>
        <begin position="6"/>
        <end position="25"/>
    </location>
</feature>
<gene>
    <name evidence="2" type="ORF">COY31_01625</name>
</gene>
<evidence type="ECO:0000256" key="1">
    <source>
        <dbReference type="SAM" id="Phobius"/>
    </source>
</evidence>
<dbReference type="AlphaFoldDB" id="A0A2M7TG00"/>
<proteinExistence type="predicted"/>
<keyword evidence="1" id="KW-0812">Transmembrane</keyword>
<evidence type="ECO:0000313" key="3">
    <source>
        <dbReference type="Proteomes" id="UP000230553"/>
    </source>
</evidence>
<sequence>MEKKNIFILIAVVLVILGVAGYFYWQNYLSPAAEESAALENAVDAAQAITESASKGVLPNMDTSAVIDNVAEGISNTNPFSDIKTNPFQ</sequence>
<accession>A0A2M7TG00</accession>
<keyword evidence="1" id="KW-1133">Transmembrane helix</keyword>
<name>A0A2M7TG00_9BACT</name>
<evidence type="ECO:0000313" key="2">
    <source>
        <dbReference type="EMBL" id="PIZ44872.1"/>
    </source>
</evidence>
<comment type="caution">
    <text evidence="2">The sequence shown here is derived from an EMBL/GenBank/DDBJ whole genome shotgun (WGS) entry which is preliminary data.</text>
</comment>
<organism evidence="2 3">
    <name type="scientific">Candidatus Wolfebacteria bacterium CG_4_10_14_0_2_um_filter_39_18</name>
    <dbReference type="NCBI Taxonomy" id="1975061"/>
    <lineage>
        <taxon>Bacteria</taxon>
        <taxon>Candidatus Wolfeibacteriota</taxon>
    </lineage>
</organism>
<dbReference type="EMBL" id="PFNM01000032">
    <property type="protein sequence ID" value="PIZ44872.1"/>
    <property type="molecule type" value="Genomic_DNA"/>
</dbReference>
<reference evidence="3" key="1">
    <citation type="submission" date="2017-09" db="EMBL/GenBank/DDBJ databases">
        <title>Depth-based differentiation of microbial function through sediment-hosted aquifers and enrichment of novel symbionts in the deep terrestrial subsurface.</title>
        <authorList>
            <person name="Probst A.J."/>
            <person name="Ladd B."/>
            <person name="Jarett J.K."/>
            <person name="Geller-Mcgrath D.E."/>
            <person name="Sieber C.M.K."/>
            <person name="Emerson J.B."/>
            <person name="Anantharaman K."/>
            <person name="Thomas B.C."/>
            <person name="Malmstrom R."/>
            <person name="Stieglmeier M."/>
            <person name="Klingl A."/>
            <person name="Woyke T."/>
            <person name="Ryan C.M."/>
            <person name="Banfield J.F."/>
        </authorList>
    </citation>
    <scope>NUCLEOTIDE SEQUENCE [LARGE SCALE GENOMIC DNA]</scope>
</reference>
<dbReference type="Proteomes" id="UP000230553">
    <property type="component" value="Unassembled WGS sequence"/>
</dbReference>
<keyword evidence="1" id="KW-0472">Membrane</keyword>